<gene>
    <name evidence="1" type="ORF">BDN71DRAFT_1439676</name>
</gene>
<dbReference type="Proteomes" id="UP000807025">
    <property type="component" value="Unassembled WGS sequence"/>
</dbReference>
<name>A0A9P6A8A5_PLEER</name>
<keyword evidence="2" id="KW-1185">Reference proteome</keyword>
<evidence type="ECO:0000313" key="1">
    <source>
        <dbReference type="EMBL" id="KAF9500822.1"/>
    </source>
</evidence>
<comment type="caution">
    <text evidence="1">The sequence shown here is derived from an EMBL/GenBank/DDBJ whole genome shotgun (WGS) entry which is preliminary data.</text>
</comment>
<dbReference type="EMBL" id="MU154525">
    <property type="protein sequence ID" value="KAF9500822.1"/>
    <property type="molecule type" value="Genomic_DNA"/>
</dbReference>
<sequence>MVHGCAPNWTCEMFARSTAAPSLILRYNEDRDPTDGLDFIFRHVIECPERIKEPDLEIYVSVSPFLAALSVGMDVEFPLSFLAGIAPRLRSMICYGDLPLEARLESMTRLVYQGLLHPMATFLPKLYSPP</sequence>
<organism evidence="1 2">
    <name type="scientific">Pleurotus eryngii</name>
    <name type="common">Boletus of the steppes</name>
    <dbReference type="NCBI Taxonomy" id="5323"/>
    <lineage>
        <taxon>Eukaryota</taxon>
        <taxon>Fungi</taxon>
        <taxon>Dikarya</taxon>
        <taxon>Basidiomycota</taxon>
        <taxon>Agaricomycotina</taxon>
        <taxon>Agaricomycetes</taxon>
        <taxon>Agaricomycetidae</taxon>
        <taxon>Agaricales</taxon>
        <taxon>Pleurotineae</taxon>
        <taxon>Pleurotaceae</taxon>
        <taxon>Pleurotus</taxon>
    </lineage>
</organism>
<protein>
    <submittedName>
        <fullName evidence="1">Uncharacterized protein</fullName>
    </submittedName>
</protein>
<reference evidence="1" key="1">
    <citation type="submission" date="2020-11" db="EMBL/GenBank/DDBJ databases">
        <authorList>
            <consortium name="DOE Joint Genome Institute"/>
            <person name="Ahrendt S."/>
            <person name="Riley R."/>
            <person name="Andreopoulos W."/>
            <person name="Labutti K."/>
            <person name="Pangilinan J."/>
            <person name="Ruiz-Duenas F.J."/>
            <person name="Barrasa J.M."/>
            <person name="Sanchez-Garcia M."/>
            <person name="Camarero S."/>
            <person name="Miyauchi S."/>
            <person name="Serrano A."/>
            <person name="Linde D."/>
            <person name="Babiker R."/>
            <person name="Drula E."/>
            <person name="Ayuso-Fernandez I."/>
            <person name="Pacheco R."/>
            <person name="Padilla G."/>
            <person name="Ferreira P."/>
            <person name="Barriuso J."/>
            <person name="Kellner H."/>
            <person name="Castanera R."/>
            <person name="Alfaro M."/>
            <person name="Ramirez L."/>
            <person name="Pisabarro A.G."/>
            <person name="Kuo A."/>
            <person name="Tritt A."/>
            <person name="Lipzen A."/>
            <person name="He G."/>
            <person name="Yan M."/>
            <person name="Ng V."/>
            <person name="Cullen D."/>
            <person name="Martin F."/>
            <person name="Rosso M.-N."/>
            <person name="Henrissat B."/>
            <person name="Hibbett D."/>
            <person name="Martinez A.T."/>
            <person name="Grigoriev I.V."/>
        </authorList>
    </citation>
    <scope>NUCLEOTIDE SEQUENCE</scope>
    <source>
        <strain evidence="1">ATCC 90797</strain>
    </source>
</reference>
<evidence type="ECO:0000313" key="2">
    <source>
        <dbReference type="Proteomes" id="UP000807025"/>
    </source>
</evidence>
<accession>A0A9P6A8A5</accession>
<dbReference type="AlphaFoldDB" id="A0A9P6A8A5"/>
<proteinExistence type="predicted"/>